<dbReference type="AlphaFoldDB" id="A0A1W0VSZ8"/>
<dbReference type="Gramene" id="OQU76402">
    <property type="protein sequence ID" value="OQU76402"/>
    <property type="gene ID" value="SORBI_3010G142132"/>
</dbReference>
<organism evidence="2 3">
    <name type="scientific">Sorghum bicolor</name>
    <name type="common">Sorghum</name>
    <name type="synonym">Sorghum vulgare</name>
    <dbReference type="NCBI Taxonomy" id="4558"/>
    <lineage>
        <taxon>Eukaryota</taxon>
        <taxon>Viridiplantae</taxon>
        <taxon>Streptophyta</taxon>
        <taxon>Embryophyta</taxon>
        <taxon>Tracheophyta</taxon>
        <taxon>Spermatophyta</taxon>
        <taxon>Magnoliopsida</taxon>
        <taxon>Liliopsida</taxon>
        <taxon>Poales</taxon>
        <taxon>Poaceae</taxon>
        <taxon>PACMAD clade</taxon>
        <taxon>Panicoideae</taxon>
        <taxon>Andropogonodae</taxon>
        <taxon>Andropogoneae</taxon>
        <taxon>Sorghinae</taxon>
        <taxon>Sorghum</taxon>
    </lineage>
</organism>
<dbReference type="ExpressionAtlas" id="A0A1W0VSZ8">
    <property type="expression patterns" value="baseline"/>
</dbReference>
<feature type="region of interest" description="Disordered" evidence="1">
    <location>
        <begin position="1"/>
        <end position="57"/>
    </location>
</feature>
<dbReference type="Proteomes" id="UP000000768">
    <property type="component" value="Chromosome 10"/>
</dbReference>
<reference evidence="2 3" key="1">
    <citation type="journal article" date="2009" name="Nature">
        <title>The Sorghum bicolor genome and the diversification of grasses.</title>
        <authorList>
            <person name="Paterson A.H."/>
            <person name="Bowers J.E."/>
            <person name="Bruggmann R."/>
            <person name="Dubchak I."/>
            <person name="Grimwood J."/>
            <person name="Gundlach H."/>
            <person name="Haberer G."/>
            <person name="Hellsten U."/>
            <person name="Mitros T."/>
            <person name="Poliakov A."/>
            <person name="Schmutz J."/>
            <person name="Spannagl M."/>
            <person name="Tang H."/>
            <person name="Wang X."/>
            <person name="Wicker T."/>
            <person name="Bharti A.K."/>
            <person name="Chapman J."/>
            <person name="Feltus F.A."/>
            <person name="Gowik U."/>
            <person name="Grigoriev I.V."/>
            <person name="Lyons E."/>
            <person name="Maher C.A."/>
            <person name="Martis M."/>
            <person name="Narechania A."/>
            <person name="Otillar R.P."/>
            <person name="Penning B.W."/>
            <person name="Salamov A.A."/>
            <person name="Wang Y."/>
            <person name="Zhang L."/>
            <person name="Carpita N.C."/>
            <person name="Freeling M."/>
            <person name="Gingle A.R."/>
            <person name="Hash C.T."/>
            <person name="Keller B."/>
            <person name="Klein P."/>
            <person name="Kresovich S."/>
            <person name="McCann M.C."/>
            <person name="Ming R."/>
            <person name="Peterson D.G."/>
            <person name="Mehboob-ur-Rahman"/>
            <person name="Ware D."/>
            <person name="Westhoff P."/>
            <person name="Mayer K.F."/>
            <person name="Messing J."/>
            <person name="Rokhsar D.S."/>
        </authorList>
    </citation>
    <scope>NUCLEOTIDE SEQUENCE [LARGE SCALE GENOMIC DNA]</scope>
    <source>
        <strain evidence="3">cv. BTx623</strain>
    </source>
</reference>
<reference evidence="3" key="2">
    <citation type="journal article" date="2018" name="Plant J.">
        <title>The Sorghum bicolor reference genome: improved assembly, gene annotations, a transcriptome atlas, and signatures of genome organization.</title>
        <authorList>
            <person name="McCormick R.F."/>
            <person name="Truong S.K."/>
            <person name="Sreedasyam A."/>
            <person name="Jenkins J."/>
            <person name="Shu S."/>
            <person name="Sims D."/>
            <person name="Kennedy M."/>
            <person name="Amirebrahimi M."/>
            <person name="Weers B.D."/>
            <person name="McKinley B."/>
            <person name="Mattison A."/>
            <person name="Morishige D.T."/>
            <person name="Grimwood J."/>
            <person name="Schmutz J."/>
            <person name="Mullet J.E."/>
        </authorList>
    </citation>
    <scope>NUCLEOTIDE SEQUENCE [LARGE SCALE GENOMIC DNA]</scope>
    <source>
        <strain evidence="3">cv. BTx623</strain>
    </source>
</reference>
<proteinExistence type="predicted"/>
<feature type="compositionally biased region" description="Polar residues" evidence="1">
    <location>
        <begin position="27"/>
        <end position="44"/>
    </location>
</feature>
<gene>
    <name evidence="2" type="ORF">SORBI_3010G142132</name>
</gene>
<sequence>MVAAQRRVKVESLSRTPDNKGKMQKIKGQSSTPSPALMNPSSCNKGKEKVPYDSDLEDEDELVDWVPYDSDLEEEDELVDRVGFLTEEANKTATKKVLRRVDKTSTGVDQAFDTLFINIKYSVLDSLAHNKKVASFQKIIELFDGVKADAREQVMSPAKKMCTDLDEVLETLFVDVKYGLVKHEQNKHKKRKKSKKSK</sequence>
<feature type="compositionally biased region" description="Basic and acidic residues" evidence="1">
    <location>
        <begin position="8"/>
        <end position="21"/>
    </location>
</feature>
<evidence type="ECO:0000313" key="2">
    <source>
        <dbReference type="EMBL" id="OQU76402.1"/>
    </source>
</evidence>
<accession>A0A1W0VSZ8</accession>
<dbReference type="InParanoid" id="A0A1W0VSZ8"/>
<evidence type="ECO:0000313" key="3">
    <source>
        <dbReference type="Proteomes" id="UP000000768"/>
    </source>
</evidence>
<keyword evidence="3" id="KW-1185">Reference proteome</keyword>
<evidence type="ECO:0000256" key="1">
    <source>
        <dbReference type="SAM" id="MobiDB-lite"/>
    </source>
</evidence>
<name>A0A1W0VSZ8_SORBI</name>
<protein>
    <submittedName>
        <fullName evidence="2">Uncharacterized protein</fullName>
    </submittedName>
</protein>
<dbReference type="EMBL" id="CM000769">
    <property type="protein sequence ID" value="OQU76402.1"/>
    <property type="molecule type" value="Genomic_DNA"/>
</dbReference>